<keyword evidence="2" id="KW-1185">Reference proteome</keyword>
<evidence type="ECO:0000313" key="2">
    <source>
        <dbReference type="Proteomes" id="UP001162131"/>
    </source>
</evidence>
<gene>
    <name evidence="1" type="ORF">BSTOLATCC_MIC30388</name>
</gene>
<accession>A0AAU9JA12</accession>
<protein>
    <submittedName>
        <fullName evidence="1">Uncharacterized protein</fullName>
    </submittedName>
</protein>
<evidence type="ECO:0000313" key="1">
    <source>
        <dbReference type="EMBL" id="CAG9322006.1"/>
    </source>
</evidence>
<dbReference type="AlphaFoldDB" id="A0AAU9JA12"/>
<sequence>MFTTTNQDYGKLWVSTKGQDPRKTTTQIKTYREIAETDLMQKTGLKLLKAKAMKEKEIEDLEVGEPNPHVYDPCVPQPKITSLNVKAEEMRYPEIGINVGQNPKYMTRNS</sequence>
<dbReference type="EMBL" id="CAJZBQ010000030">
    <property type="protein sequence ID" value="CAG9322006.1"/>
    <property type="molecule type" value="Genomic_DNA"/>
</dbReference>
<dbReference type="Proteomes" id="UP001162131">
    <property type="component" value="Unassembled WGS sequence"/>
</dbReference>
<name>A0AAU9JA12_9CILI</name>
<reference evidence="1" key="1">
    <citation type="submission" date="2021-09" db="EMBL/GenBank/DDBJ databases">
        <authorList>
            <consortium name="AG Swart"/>
            <person name="Singh M."/>
            <person name="Singh A."/>
            <person name="Seah K."/>
            <person name="Emmerich C."/>
        </authorList>
    </citation>
    <scope>NUCLEOTIDE SEQUENCE</scope>
    <source>
        <strain evidence="1">ATCC30299</strain>
    </source>
</reference>
<proteinExistence type="predicted"/>
<comment type="caution">
    <text evidence="1">The sequence shown here is derived from an EMBL/GenBank/DDBJ whole genome shotgun (WGS) entry which is preliminary data.</text>
</comment>
<organism evidence="1 2">
    <name type="scientific">Blepharisma stoltei</name>
    <dbReference type="NCBI Taxonomy" id="1481888"/>
    <lineage>
        <taxon>Eukaryota</taxon>
        <taxon>Sar</taxon>
        <taxon>Alveolata</taxon>
        <taxon>Ciliophora</taxon>
        <taxon>Postciliodesmatophora</taxon>
        <taxon>Heterotrichea</taxon>
        <taxon>Heterotrichida</taxon>
        <taxon>Blepharismidae</taxon>
        <taxon>Blepharisma</taxon>
    </lineage>
</organism>